<gene>
    <name evidence="1" type="ORF">A2729_01470</name>
</gene>
<proteinExistence type="predicted"/>
<dbReference type="EMBL" id="MHIB01000007">
    <property type="protein sequence ID" value="OGY45030.1"/>
    <property type="molecule type" value="Genomic_DNA"/>
</dbReference>
<comment type="caution">
    <text evidence="1">The sequence shown here is derived from an EMBL/GenBank/DDBJ whole genome shotgun (WGS) entry which is preliminary data.</text>
</comment>
<dbReference type="AlphaFoldDB" id="A0A1G1XZQ6"/>
<protein>
    <submittedName>
        <fullName evidence="1">Uncharacterized protein</fullName>
    </submittedName>
</protein>
<accession>A0A1G1XZQ6</accession>
<evidence type="ECO:0000313" key="2">
    <source>
        <dbReference type="Proteomes" id="UP000178930"/>
    </source>
</evidence>
<organism evidence="1 2">
    <name type="scientific">Candidatus Buchananbacteria bacterium RIFCSPHIGHO2_01_FULL_39_14</name>
    <dbReference type="NCBI Taxonomy" id="1797532"/>
    <lineage>
        <taxon>Bacteria</taxon>
        <taxon>Candidatus Buchananiibacteriota</taxon>
    </lineage>
</organism>
<dbReference type="Proteomes" id="UP000178930">
    <property type="component" value="Unassembled WGS sequence"/>
</dbReference>
<reference evidence="1 2" key="1">
    <citation type="journal article" date="2016" name="Nat. Commun.">
        <title>Thousands of microbial genomes shed light on interconnected biogeochemical processes in an aquifer system.</title>
        <authorList>
            <person name="Anantharaman K."/>
            <person name="Brown C.T."/>
            <person name="Hug L.A."/>
            <person name="Sharon I."/>
            <person name="Castelle C.J."/>
            <person name="Probst A.J."/>
            <person name="Thomas B.C."/>
            <person name="Singh A."/>
            <person name="Wilkins M.J."/>
            <person name="Karaoz U."/>
            <person name="Brodie E.L."/>
            <person name="Williams K.H."/>
            <person name="Hubbard S.S."/>
            <person name="Banfield J.F."/>
        </authorList>
    </citation>
    <scope>NUCLEOTIDE SEQUENCE [LARGE SCALE GENOMIC DNA]</scope>
</reference>
<sequence length="133" mass="15683">MAYNFQKFEGRNLRQENRITITKSNSIGFPSKFYNNNKIKDFKYVILYWDGGNKAIGIKFTNEKSEKSKFTIIHSKIGYGGSVVARSFFKMYEIDPKMYHGRYDWEKQNIDGVGEVYAIKIEKKEQNEEIKKP</sequence>
<dbReference type="STRING" id="1797532.A2729_01470"/>
<name>A0A1G1XZQ6_9BACT</name>
<evidence type="ECO:0000313" key="1">
    <source>
        <dbReference type="EMBL" id="OGY45030.1"/>
    </source>
</evidence>